<protein>
    <submittedName>
        <fullName evidence="1">Uncharacterized protein</fullName>
    </submittedName>
</protein>
<sequence>MIRPIIVDELHKVMFSFKDDKASDLEGFFAKFFKVSWDIVANEFSSTVINFFRCGRLFRETNATTLALVPKKEVLMSVNDFRPISCYNMVYKCISNILTNQINDSLGDVVDQTQSTFLLGRRINDNLLMAQEIFCNYH</sequence>
<dbReference type="Proteomes" id="UP001163603">
    <property type="component" value="Chromosome 5"/>
</dbReference>
<organism evidence="1 2">
    <name type="scientific">Pistacia integerrima</name>
    <dbReference type="NCBI Taxonomy" id="434235"/>
    <lineage>
        <taxon>Eukaryota</taxon>
        <taxon>Viridiplantae</taxon>
        <taxon>Streptophyta</taxon>
        <taxon>Embryophyta</taxon>
        <taxon>Tracheophyta</taxon>
        <taxon>Spermatophyta</taxon>
        <taxon>Magnoliopsida</taxon>
        <taxon>eudicotyledons</taxon>
        <taxon>Gunneridae</taxon>
        <taxon>Pentapetalae</taxon>
        <taxon>rosids</taxon>
        <taxon>malvids</taxon>
        <taxon>Sapindales</taxon>
        <taxon>Anacardiaceae</taxon>
        <taxon>Pistacia</taxon>
    </lineage>
</organism>
<dbReference type="EMBL" id="CM047740">
    <property type="protein sequence ID" value="KAJ0040868.1"/>
    <property type="molecule type" value="Genomic_DNA"/>
</dbReference>
<comment type="caution">
    <text evidence="1">The sequence shown here is derived from an EMBL/GenBank/DDBJ whole genome shotgun (WGS) entry which is preliminary data.</text>
</comment>
<gene>
    <name evidence="1" type="ORF">Pint_27912</name>
</gene>
<keyword evidence="2" id="KW-1185">Reference proteome</keyword>
<accession>A0ACC0YQW2</accession>
<name>A0ACC0YQW2_9ROSI</name>
<evidence type="ECO:0000313" key="2">
    <source>
        <dbReference type="Proteomes" id="UP001163603"/>
    </source>
</evidence>
<evidence type="ECO:0000313" key="1">
    <source>
        <dbReference type="EMBL" id="KAJ0040868.1"/>
    </source>
</evidence>
<proteinExistence type="predicted"/>
<reference evidence="2" key="1">
    <citation type="journal article" date="2023" name="G3 (Bethesda)">
        <title>Genome assembly and association tests identify interacting loci associated with vigor, precocity, and sex in interspecific pistachio rootstocks.</title>
        <authorList>
            <person name="Palmer W."/>
            <person name="Jacygrad E."/>
            <person name="Sagayaradj S."/>
            <person name="Cavanaugh K."/>
            <person name="Han R."/>
            <person name="Bertier L."/>
            <person name="Beede B."/>
            <person name="Kafkas S."/>
            <person name="Golino D."/>
            <person name="Preece J."/>
            <person name="Michelmore R."/>
        </authorList>
    </citation>
    <scope>NUCLEOTIDE SEQUENCE [LARGE SCALE GENOMIC DNA]</scope>
</reference>